<protein>
    <submittedName>
        <fullName evidence="1">Uncharacterized protein</fullName>
    </submittedName>
</protein>
<evidence type="ECO:0000313" key="1">
    <source>
        <dbReference type="EMBL" id="KAK9704607.1"/>
    </source>
</evidence>
<reference evidence="1 2" key="1">
    <citation type="journal article" date="2024" name="BMC Genomics">
        <title>De novo assembly and annotation of Popillia japonica's genome with initial clues to its potential as an invasive pest.</title>
        <authorList>
            <person name="Cucini C."/>
            <person name="Boschi S."/>
            <person name="Funari R."/>
            <person name="Cardaioli E."/>
            <person name="Iannotti N."/>
            <person name="Marturano G."/>
            <person name="Paoli F."/>
            <person name="Bruttini M."/>
            <person name="Carapelli A."/>
            <person name="Frati F."/>
            <person name="Nardi F."/>
        </authorList>
    </citation>
    <scope>NUCLEOTIDE SEQUENCE [LARGE SCALE GENOMIC DNA]</scope>
    <source>
        <strain evidence="1">DMR45628</strain>
    </source>
</reference>
<keyword evidence="2" id="KW-1185">Reference proteome</keyword>
<comment type="caution">
    <text evidence="1">The sequence shown here is derived from an EMBL/GenBank/DDBJ whole genome shotgun (WGS) entry which is preliminary data.</text>
</comment>
<dbReference type="EMBL" id="JASPKY010000346">
    <property type="protein sequence ID" value="KAK9704607.1"/>
    <property type="molecule type" value="Genomic_DNA"/>
</dbReference>
<sequence>MTFTRKLNQIIYPYRIDSELLLREQVVRDLGVEFDSSLSFIPHVETVVRAHSAAIENVQRRFMKYLAYRSDGVYPPRGVDNADLLDRFQITPLESRIKTQLVSFSLTHNQLLGIDFRIYR</sequence>
<organism evidence="1 2">
    <name type="scientific">Popillia japonica</name>
    <name type="common">Japanese beetle</name>
    <dbReference type="NCBI Taxonomy" id="7064"/>
    <lineage>
        <taxon>Eukaryota</taxon>
        <taxon>Metazoa</taxon>
        <taxon>Ecdysozoa</taxon>
        <taxon>Arthropoda</taxon>
        <taxon>Hexapoda</taxon>
        <taxon>Insecta</taxon>
        <taxon>Pterygota</taxon>
        <taxon>Neoptera</taxon>
        <taxon>Endopterygota</taxon>
        <taxon>Coleoptera</taxon>
        <taxon>Polyphaga</taxon>
        <taxon>Scarabaeiformia</taxon>
        <taxon>Scarabaeidae</taxon>
        <taxon>Rutelinae</taxon>
        <taxon>Popillia</taxon>
    </lineage>
</organism>
<gene>
    <name evidence="1" type="ORF">QE152_g27755</name>
</gene>
<proteinExistence type="predicted"/>
<evidence type="ECO:0000313" key="2">
    <source>
        <dbReference type="Proteomes" id="UP001458880"/>
    </source>
</evidence>
<dbReference type="AlphaFoldDB" id="A0AAW1JKI9"/>
<name>A0AAW1JKI9_POPJA</name>
<accession>A0AAW1JKI9</accession>
<dbReference type="Proteomes" id="UP001458880">
    <property type="component" value="Unassembled WGS sequence"/>
</dbReference>